<dbReference type="InterPro" id="IPR008913">
    <property type="entry name" value="Znf_CHY"/>
</dbReference>
<dbReference type="Gene3D" id="3.30.40.10">
    <property type="entry name" value="Zinc/RING finger domain, C3HC4 (zinc finger)"/>
    <property type="match status" value="1"/>
</dbReference>
<dbReference type="EMBL" id="CAJVPS010000404">
    <property type="protein sequence ID" value="CAG8483777.1"/>
    <property type="molecule type" value="Genomic_DNA"/>
</dbReference>
<feature type="compositionally biased region" description="Low complexity" evidence="2">
    <location>
        <begin position="96"/>
        <end position="105"/>
    </location>
</feature>
<name>A0A9N8ZA53_9GLOM</name>
<organism evidence="6 7">
    <name type="scientific">Ambispora leptoticha</name>
    <dbReference type="NCBI Taxonomy" id="144679"/>
    <lineage>
        <taxon>Eukaryota</taxon>
        <taxon>Fungi</taxon>
        <taxon>Fungi incertae sedis</taxon>
        <taxon>Mucoromycota</taxon>
        <taxon>Glomeromycotina</taxon>
        <taxon>Glomeromycetes</taxon>
        <taxon>Archaeosporales</taxon>
        <taxon>Ambisporaceae</taxon>
        <taxon>Ambispora</taxon>
    </lineage>
</organism>
<dbReference type="Pfam" id="PF13639">
    <property type="entry name" value="zf-RING_2"/>
    <property type="match status" value="1"/>
</dbReference>
<dbReference type="PANTHER" id="PTHR21319">
    <property type="entry name" value="RING FINGER AND CHY ZINC FINGER DOMAIN-CONTAINING PROTEIN 1"/>
    <property type="match status" value="1"/>
</dbReference>
<sequence>MSDATGLVAENEEEWAEMEGEEDNEQQRAVDSLAEEFNANNMNHAEETSPEIDQEAQNKLRKAIFAIRNDPNISNDEKASKIQELMSSNWRESSKSQRSQPSSSSVTILLANSEPTPEELKPTYYDEPKKVYGCEHYQRGAKLQANCCGRWFTCRHCHDSVSDHQMVRLCRVGAGLGKDFFHCDTCNCCLALRLEKTHKCIEKNLERDCPICGEYLFTSTLRSIYMPCGHTMHESCFGEYSSNAYQCPICWKSLGNMRTYFERIDAILQTQKMPSEYEHYISIILCNDCEKRSNAKYHFVYHKCGHCGGYNTK</sequence>
<feature type="domain" description="CTCHY-type" evidence="5">
    <location>
        <begin position="140"/>
        <end position="208"/>
    </location>
</feature>
<dbReference type="GO" id="GO:0006511">
    <property type="term" value="P:ubiquitin-dependent protein catabolic process"/>
    <property type="evidence" value="ECO:0007669"/>
    <property type="project" value="TreeGrafter"/>
</dbReference>
<keyword evidence="1" id="KW-0863">Zinc-finger</keyword>
<dbReference type="Pfam" id="PF05495">
    <property type="entry name" value="zf-CHY"/>
    <property type="match status" value="1"/>
</dbReference>
<evidence type="ECO:0000259" key="4">
    <source>
        <dbReference type="PROSITE" id="PS51266"/>
    </source>
</evidence>
<dbReference type="OrthoDB" id="411372at2759"/>
<feature type="non-terminal residue" evidence="6">
    <location>
        <position position="313"/>
    </location>
</feature>
<dbReference type="CDD" id="cd16464">
    <property type="entry name" value="RING-H2_Pirh2-like"/>
    <property type="match status" value="1"/>
</dbReference>
<dbReference type="PANTHER" id="PTHR21319:SF0">
    <property type="entry name" value="AND RING FINGER DOMAIN PROTEIN, PUTATIVE (AFU_ORTHOLOGUE AFUA_1G08900)-RELATED"/>
    <property type="match status" value="1"/>
</dbReference>
<comment type="caution">
    <text evidence="6">The sequence shown here is derived from an EMBL/GenBank/DDBJ whole genome shotgun (WGS) entry which is preliminary data.</text>
</comment>
<feature type="domain" description="CHY-type" evidence="4">
    <location>
        <begin position="127"/>
        <end position="211"/>
    </location>
</feature>
<proteinExistence type="predicted"/>
<dbReference type="PROSITE" id="PS50089">
    <property type="entry name" value="ZF_RING_2"/>
    <property type="match status" value="1"/>
</dbReference>
<dbReference type="SUPFAM" id="SSF57850">
    <property type="entry name" value="RING/U-box"/>
    <property type="match status" value="1"/>
</dbReference>
<evidence type="ECO:0000313" key="7">
    <source>
        <dbReference type="Proteomes" id="UP000789508"/>
    </source>
</evidence>
<dbReference type="PROSITE" id="PS51266">
    <property type="entry name" value="ZF_CHY"/>
    <property type="match status" value="1"/>
</dbReference>
<evidence type="ECO:0000313" key="6">
    <source>
        <dbReference type="EMBL" id="CAG8483777.1"/>
    </source>
</evidence>
<accession>A0A9N8ZA53</accession>
<feature type="compositionally biased region" description="Acidic residues" evidence="2">
    <location>
        <begin position="10"/>
        <end position="24"/>
    </location>
</feature>
<dbReference type="Pfam" id="PF14599">
    <property type="entry name" value="zinc_ribbon_6"/>
    <property type="match status" value="1"/>
</dbReference>
<gene>
    <name evidence="6" type="ORF">ALEPTO_LOCUS2626</name>
</gene>
<dbReference type="GO" id="GO:0061630">
    <property type="term" value="F:ubiquitin protein ligase activity"/>
    <property type="evidence" value="ECO:0007669"/>
    <property type="project" value="TreeGrafter"/>
</dbReference>
<dbReference type="PROSITE" id="PS51270">
    <property type="entry name" value="ZF_CTCHY"/>
    <property type="match status" value="1"/>
</dbReference>
<protein>
    <submittedName>
        <fullName evidence="6">5525_t:CDS:1</fullName>
    </submittedName>
</protein>
<keyword evidence="1" id="KW-0862">Zinc</keyword>
<dbReference type="Proteomes" id="UP000789508">
    <property type="component" value="Unassembled WGS sequence"/>
</dbReference>
<dbReference type="GO" id="GO:0016567">
    <property type="term" value="P:protein ubiquitination"/>
    <property type="evidence" value="ECO:0007669"/>
    <property type="project" value="TreeGrafter"/>
</dbReference>
<feature type="region of interest" description="Disordered" evidence="2">
    <location>
        <begin position="88"/>
        <end position="122"/>
    </location>
</feature>
<dbReference type="InterPro" id="IPR039512">
    <property type="entry name" value="RCHY1_zinc-ribbon"/>
</dbReference>
<dbReference type="SMART" id="SM00184">
    <property type="entry name" value="RING"/>
    <property type="match status" value="1"/>
</dbReference>
<evidence type="ECO:0000256" key="1">
    <source>
        <dbReference type="PROSITE-ProRule" id="PRU00601"/>
    </source>
</evidence>
<dbReference type="InterPro" id="IPR001841">
    <property type="entry name" value="Znf_RING"/>
</dbReference>
<dbReference type="InterPro" id="IPR013083">
    <property type="entry name" value="Znf_RING/FYVE/PHD"/>
</dbReference>
<dbReference type="Gene3D" id="2.20.28.10">
    <property type="match status" value="1"/>
</dbReference>
<feature type="domain" description="RING-type" evidence="3">
    <location>
        <begin position="209"/>
        <end position="250"/>
    </location>
</feature>
<dbReference type="AlphaFoldDB" id="A0A9N8ZA53"/>
<evidence type="ECO:0000259" key="3">
    <source>
        <dbReference type="PROSITE" id="PS50089"/>
    </source>
</evidence>
<dbReference type="GO" id="GO:0008270">
    <property type="term" value="F:zinc ion binding"/>
    <property type="evidence" value="ECO:0007669"/>
    <property type="project" value="UniProtKB-KW"/>
</dbReference>
<evidence type="ECO:0000259" key="5">
    <source>
        <dbReference type="PROSITE" id="PS51270"/>
    </source>
</evidence>
<feature type="region of interest" description="Disordered" evidence="2">
    <location>
        <begin position="1"/>
        <end position="56"/>
    </location>
</feature>
<keyword evidence="1" id="KW-0479">Metal-binding</keyword>
<keyword evidence="7" id="KW-1185">Reference proteome</keyword>
<dbReference type="GO" id="GO:0005634">
    <property type="term" value="C:nucleus"/>
    <property type="evidence" value="ECO:0007669"/>
    <property type="project" value="TreeGrafter"/>
</dbReference>
<dbReference type="InterPro" id="IPR017921">
    <property type="entry name" value="Znf_CTCHY"/>
</dbReference>
<reference evidence="6" key="1">
    <citation type="submission" date="2021-06" db="EMBL/GenBank/DDBJ databases">
        <authorList>
            <person name="Kallberg Y."/>
            <person name="Tangrot J."/>
            <person name="Rosling A."/>
        </authorList>
    </citation>
    <scope>NUCLEOTIDE SEQUENCE</scope>
    <source>
        <strain evidence="6">FL130A</strain>
    </source>
</reference>
<evidence type="ECO:0000256" key="2">
    <source>
        <dbReference type="SAM" id="MobiDB-lite"/>
    </source>
</evidence>